<gene>
    <name evidence="1" type="ORF">BN2458_PEG0994</name>
</gene>
<proteinExistence type="predicted"/>
<dbReference type="Proteomes" id="UP000064525">
    <property type="component" value="Chromosome I"/>
</dbReference>
<reference evidence="2" key="1">
    <citation type="submission" date="2015-11" db="EMBL/GenBank/DDBJ databases">
        <authorList>
            <person name="Anvar S.Y."/>
        </authorList>
    </citation>
    <scope>NUCLEOTIDE SEQUENCE [LARGE SCALE GENOMIC DNA]</scope>
</reference>
<protein>
    <submittedName>
        <fullName evidence="1">Uncharacterized protein</fullName>
    </submittedName>
</protein>
<sequence>MVVALGLLISALVNTEAFDEIPSNIPTTRTSFDFALDF</sequence>
<dbReference type="KEGG" id="hty:BN2458_PEG0994"/>
<dbReference type="AlphaFoldDB" id="A0A0S4PW12"/>
<dbReference type="EMBL" id="LN907858">
    <property type="protein sequence ID" value="CUU39879.1"/>
    <property type="molecule type" value="Genomic_DNA"/>
</dbReference>
<dbReference type="PATRIC" id="fig|76936.10.peg.971"/>
<name>A0A0S4PW12_9HELI</name>
<evidence type="ECO:0000313" key="1">
    <source>
        <dbReference type="EMBL" id="CUU39879.1"/>
    </source>
</evidence>
<evidence type="ECO:0000313" key="2">
    <source>
        <dbReference type="Proteomes" id="UP000064525"/>
    </source>
</evidence>
<organism evidence="1 2">
    <name type="scientific">Helicobacter typhlonius</name>
    <dbReference type="NCBI Taxonomy" id="76936"/>
    <lineage>
        <taxon>Bacteria</taxon>
        <taxon>Pseudomonadati</taxon>
        <taxon>Campylobacterota</taxon>
        <taxon>Epsilonproteobacteria</taxon>
        <taxon>Campylobacterales</taxon>
        <taxon>Helicobacteraceae</taxon>
        <taxon>Helicobacter</taxon>
    </lineage>
</organism>
<accession>A0A0S4PW12</accession>